<dbReference type="SUPFAM" id="SSF54373">
    <property type="entry name" value="FAD-linked reductases, C-terminal domain"/>
    <property type="match status" value="1"/>
</dbReference>
<evidence type="ECO:0000256" key="3">
    <source>
        <dbReference type="PIRSR" id="PIRSR000137-1"/>
    </source>
</evidence>
<dbReference type="RefSeq" id="XP_026600152.1">
    <property type="nucleotide sequence ID" value="XM_026751066.1"/>
</dbReference>
<evidence type="ECO:0000256" key="5">
    <source>
        <dbReference type="SAM" id="SignalP"/>
    </source>
</evidence>
<gene>
    <name evidence="7" type="ORF">DSM5745_09050</name>
</gene>
<dbReference type="Gene3D" id="3.30.560.10">
    <property type="entry name" value="Glucose Oxidase, domain 3"/>
    <property type="match status" value="1"/>
</dbReference>
<evidence type="ECO:0000256" key="2">
    <source>
        <dbReference type="ARBA" id="ARBA00023180"/>
    </source>
</evidence>
<protein>
    <recommendedName>
        <fullName evidence="6">Glucose-methanol-choline oxidoreductase N-terminal domain-containing protein</fullName>
    </recommendedName>
</protein>
<comment type="similarity">
    <text evidence="1">Belongs to the GMC oxidoreductase family.</text>
</comment>
<dbReference type="EMBL" id="PVWQ01000012">
    <property type="protein sequence ID" value="RDW67184.1"/>
    <property type="molecule type" value="Genomic_DNA"/>
</dbReference>
<keyword evidence="8" id="KW-1185">Reference proteome</keyword>
<keyword evidence="2" id="KW-0325">Glycoprotein</keyword>
<dbReference type="PROSITE" id="PS00624">
    <property type="entry name" value="GMC_OXRED_2"/>
    <property type="match status" value="1"/>
</dbReference>
<dbReference type="OrthoDB" id="269227at2759"/>
<feature type="binding site" evidence="4">
    <location>
        <begin position="540"/>
        <end position="541"/>
    </location>
    <ligand>
        <name>FAD</name>
        <dbReference type="ChEBI" id="CHEBI:57692"/>
    </ligand>
</feature>
<feature type="binding site" evidence="4">
    <location>
        <begin position="123"/>
        <end position="126"/>
    </location>
    <ligand>
        <name>FAD</name>
        <dbReference type="ChEBI" id="CHEBI:57692"/>
    </ligand>
</feature>
<dbReference type="PANTHER" id="PTHR11552:SF138">
    <property type="entry name" value="DEHYDROGENASE PKFF-RELATED"/>
    <property type="match status" value="1"/>
</dbReference>
<dbReference type="GO" id="GO:0016614">
    <property type="term" value="F:oxidoreductase activity, acting on CH-OH group of donors"/>
    <property type="evidence" value="ECO:0007669"/>
    <property type="project" value="InterPro"/>
</dbReference>
<dbReference type="STRING" id="1810919.A0A3D8R033"/>
<dbReference type="PANTHER" id="PTHR11552">
    <property type="entry name" value="GLUCOSE-METHANOL-CHOLINE GMC OXIDOREDUCTASE"/>
    <property type="match status" value="1"/>
</dbReference>
<dbReference type="Proteomes" id="UP000256690">
    <property type="component" value="Unassembled WGS sequence"/>
</dbReference>
<sequence>MIPRIPILTSSLLISSTLLTSTVQAKQETFDYVVVGGGTAGVTLAVRLAEASHSVALIEAGTYYEDSWSLAAIPGADVIPVGSDPDAKFGADWGFVTTPQEGADGREIHFARGKCLGGSSASNFMVYQRPTKESMELWAEAVNDSSYSFENTLPFYKRTANLTAPDTTLRTENASVQYNANSFDATGGPLQVSYSSFVQAFSTWMARGLKAIGLSETDFNSGELSGYQYCASTIKPDDKTRSSSQAAFIPKGKKVPDNLTIRTQHLAKRILFDEQKNAVGVEVADGFGFRSNITASKEVIVSAGAFQSPQLLMVSGIGPADQLAEHGIEVISDLQGVGQNMWDHPFFALTYRVNVETFTRLANDLLYLATTFLDYTTKHTGPLTNPVADFIAFEKIPDSHRGGFSAETDKSLAQFPGDWPEVEYMSGAGYVGSFSGLLNTQPKDGYQYGSILGILITPTSRGNITLSSADTSDPPVINPNWLTTQSDQQAALAIFKRIRQIFASEGMQPVVIGDEYYPGNGTQSDEEILQFVRQNVMTLWHPSATCKMGTRQDADAVVDSRARVFGVSGLRVVDASAFPFLPPGHPQSTVYMLAEKIADDIIRG</sequence>
<feature type="active site" description="Proton donor" evidence="3">
    <location>
        <position position="541"/>
    </location>
</feature>
<dbReference type="Pfam" id="PF00732">
    <property type="entry name" value="GMC_oxred_N"/>
    <property type="match status" value="1"/>
</dbReference>
<dbReference type="AlphaFoldDB" id="A0A3D8R033"/>
<dbReference type="InterPro" id="IPR012132">
    <property type="entry name" value="GMC_OxRdtase"/>
</dbReference>
<evidence type="ECO:0000256" key="4">
    <source>
        <dbReference type="PIRSR" id="PIRSR000137-2"/>
    </source>
</evidence>
<accession>A0A3D8R033</accession>
<dbReference type="InterPro" id="IPR007867">
    <property type="entry name" value="GMC_OxRtase_C"/>
</dbReference>
<feature type="domain" description="Glucose-methanol-choline oxidoreductase N-terminal" evidence="6">
    <location>
        <begin position="304"/>
        <end position="318"/>
    </location>
</feature>
<dbReference type="GO" id="GO:0044550">
    <property type="term" value="P:secondary metabolite biosynthetic process"/>
    <property type="evidence" value="ECO:0007669"/>
    <property type="project" value="TreeGrafter"/>
</dbReference>
<evidence type="ECO:0000259" key="6">
    <source>
        <dbReference type="PROSITE" id="PS00624"/>
    </source>
</evidence>
<dbReference type="GO" id="GO:0050660">
    <property type="term" value="F:flavin adenine dinucleotide binding"/>
    <property type="evidence" value="ECO:0007669"/>
    <property type="project" value="InterPro"/>
</dbReference>
<dbReference type="InterPro" id="IPR036188">
    <property type="entry name" value="FAD/NAD-bd_sf"/>
</dbReference>
<evidence type="ECO:0000256" key="1">
    <source>
        <dbReference type="ARBA" id="ARBA00010790"/>
    </source>
</evidence>
<evidence type="ECO:0000313" key="8">
    <source>
        <dbReference type="Proteomes" id="UP000256690"/>
    </source>
</evidence>
<proteinExistence type="inferred from homology"/>
<feature type="active site" description="Proton acceptor" evidence="3">
    <location>
        <position position="585"/>
    </location>
</feature>
<organism evidence="7 8">
    <name type="scientific">Aspergillus mulundensis</name>
    <dbReference type="NCBI Taxonomy" id="1810919"/>
    <lineage>
        <taxon>Eukaryota</taxon>
        <taxon>Fungi</taxon>
        <taxon>Dikarya</taxon>
        <taxon>Ascomycota</taxon>
        <taxon>Pezizomycotina</taxon>
        <taxon>Eurotiomycetes</taxon>
        <taxon>Eurotiomycetidae</taxon>
        <taxon>Eurotiales</taxon>
        <taxon>Aspergillaceae</taxon>
        <taxon>Aspergillus</taxon>
        <taxon>Aspergillus subgen. Nidulantes</taxon>
    </lineage>
</organism>
<feature type="chain" id="PRO_5017733166" description="Glucose-methanol-choline oxidoreductase N-terminal domain-containing protein" evidence="5">
    <location>
        <begin position="26"/>
        <end position="604"/>
    </location>
</feature>
<dbReference type="Gene3D" id="3.50.50.60">
    <property type="entry name" value="FAD/NAD(P)-binding domain"/>
    <property type="match status" value="1"/>
</dbReference>
<dbReference type="SUPFAM" id="SSF51905">
    <property type="entry name" value="FAD/NAD(P)-binding domain"/>
    <property type="match status" value="1"/>
</dbReference>
<keyword evidence="4" id="KW-0274">FAD</keyword>
<feature type="signal peptide" evidence="5">
    <location>
        <begin position="1"/>
        <end position="25"/>
    </location>
</feature>
<feature type="binding site" evidence="4">
    <location>
        <begin position="586"/>
        <end position="587"/>
    </location>
    <ligand>
        <name>FAD</name>
        <dbReference type="ChEBI" id="CHEBI:57692"/>
    </ligand>
</feature>
<reference evidence="7 8" key="1">
    <citation type="journal article" date="2018" name="IMA Fungus">
        <title>IMA Genome-F 9: Draft genome sequence of Annulohypoxylon stygium, Aspergillus mulundensis, Berkeleyomyces basicola (syn. Thielaviopsis basicola), Ceratocystis smalleyi, two Cercospora beticola strains, Coleophoma cylindrospora, Fusarium fracticaudum, Phialophora cf. hyalina, and Morchella septimelata.</title>
        <authorList>
            <person name="Wingfield B.D."/>
            <person name="Bills G.F."/>
            <person name="Dong Y."/>
            <person name="Huang W."/>
            <person name="Nel W.J."/>
            <person name="Swalarsk-Parry B.S."/>
            <person name="Vaghefi N."/>
            <person name="Wilken P.M."/>
            <person name="An Z."/>
            <person name="de Beer Z.W."/>
            <person name="De Vos L."/>
            <person name="Chen L."/>
            <person name="Duong T.A."/>
            <person name="Gao Y."/>
            <person name="Hammerbacher A."/>
            <person name="Kikkert J.R."/>
            <person name="Li Y."/>
            <person name="Li H."/>
            <person name="Li K."/>
            <person name="Li Q."/>
            <person name="Liu X."/>
            <person name="Ma X."/>
            <person name="Naidoo K."/>
            <person name="Pethybridge S.J."/>
            <person name="Sun J."/>
            <person name="Steenkamp E.T."/>
            <person name="van der Nest M.A."/>
            <person name="van Wyk S."/>
            <person name="Wingfield M.J."/>
            <person name="Xiong C."/>
            <person name="Yue Q."/>
            <person name="Zhang X."/>
        </authorList>
    </citation>
    <scope>NUCLEOTIDE SEQUENCE [LARGE SCALE GENOMIC DNA]</scope>
    <source>
        <strain evidence="7 8">DSM 5745</strain>
    </source>
</reference>
<dbReference type="GeneID" id="38119420"/>
<keyword evidence="5" id="KW-0732">Signal</keyword>
<comment type="cofactor">
    <cofactor evidence="4">
        <name>FAD</name>
        <dbReference type="ChEBI" id="CHEBI:57692"/>
    </cofactor>
</comment>
<dbReference type="Pfam" id="PF05199">
    <property type="entry name" value="GMC_oxred_C"/>
    <property type="match status" value="1"/>
</dbReference>
<comment type="caution">
    <text evidence="7">The sequence shown here is derived from an EMBL/GenBank/DDBJ whole genome shotgun (WGS) entry which is preliminary data.</text>
</comment>
<dbReference type="PIRSF" id="PIRSF000137">
    <property type="entry name" value="Alcohol_oxidase"/>
    <property type="match status" value="1"/>
</dbReference>
<dbReference type="InterPro" id="IPR000172">
    <property type="entry name" value="GMC_OxRdtase_N"/>
</dbReference>
<name>A0A3D8R033_9EURO</name>
<keyword evidence="4" id="KW-0285">Flavoprotein</keyword>
<evidence type="ECO:0000313" key="7">
    <source>
        <dbReference type="EMBL" id="RDW67184.1"/>
    </source>
</evidence>